<evidence type="ECO:0000313" key="3">
    <source>
        <dbReference type="Proteomes" id="UP000593565"/>
    </source>
</evidence>
<name>A0A7J6AU44_AMEME</name>
<protein>
    <submittedName>
        <fullName evidence="2">Uncharacterized protein</fullName>
    </submittedName>
</protein>
<gene>
    <name evidence="2" type="ORF">AMELA_G00097550</name>
</gene>
<proteinExistence type="predicted"/>
<keyword evidence="3" id="KW-1185">Reference proteome</keyword>
<comment type="caution">
    <text evidence="2">The sequence shown here is derived from an EMBL/GenBank/DDBJ whole genome shotgun (WGS) entry which is preliminary data.</text>
</comment>
<dbReference type="AlphaFoldDB" id="A0A7J6AU44"/>
<dbReference type="Proteomes" id="UP000593565">
    <property type="component" value="Unassembled WGS sequence"/>
</dbReference>
<feature type="compositionally biased region" description="Polar residues" evidence="1">
    <location>
        <begin position="39"/>
        <end position="60"/>
    </location>
</feature>
<organism evidence="2 3">
    <name type="scientific">Ameiurus melas</name>
    <name type="common">Black bullhead</name>
    <name type="synonym">Silurus melas</name>
    <dbReference type="NCBI Taxonomy" id="219545"/>
    <lineage>
        <taxon>Eukaryota</taxon>
        <taxon>Metazoa</taxon>
        <taxon>Chordata</taxon>
        <taxon>Craniata</taxon>
        <taxon>Vertebrata</taxon>
        <taxon>Euteleostomi</taxon>
        <taxon>Actinopterygii</taxon>
        <taxon>Neopterygii</taxon>
        <taxon>Teleostei</taxon>
        <taxon>Ostariophysi</taxon>
        <taxon>Siluriformes</taxon>
        <taxon>Ictaluridae</taxon>
        <taxon>Ameiurus</taxon>
    </lineage>
</organism>
<feature type="compositionally biased region" description="Basic residues" evidence="1">
    <location>
        <begin position="65"/>
        <end position="76"/>
    </location>
</feature>
<evidence type="ECO:0000313" key="2">
    <source>
        <dbReference type="EMBL" id="KAF4085687.1"/>
    </source>
</evidence>
<sequence length="76" mass="8273">MRSHIIMEMLIGLGRINFHIGPGPPIGLSINIEPELKPSTEQAQETSSEQATEPNSTTSIPKGVKVVKKRNGRPVK</sequence>
<feature type="region of interest" description="Disordered" evidence="1">
    <location>
        <begin position="29"/>
        <end position="76"/>
    </location>
</feature>
<accession>A0A7J6AU44</accession>
<evidence type="ECO:0000256" key="1">
    <source>
        <dbReference type="SAM" id="MobiDB-lite"/>
    </source>
</evidence>
<dbReference type="EMBL" id="JAAGNN010000008">
    <property type="protein sequence ID" value="KAF4085687.1"/>
    <property type="molecule type" value="Genomic_DNA"/>
</dbReference>
<reference evidence="2 3" key="1">
    <citation type="submission" date="2020-02" db="EMBL/GenBank/DDBJ databases">
        <title>A chromosome-scale genome assembly of the black bullhead catfish (Ameiurus melas).</title>
        <authorList>
            <person name="Wen M."/>
            <person name="Zham M."/>
            <person name="Cabau C."/>
            <person name="Klopp C."/>
            <person name="Donnadieu C."/>
            <person name="Roques C."/>
            <person name="Bouchez O."/>
            <person name="Lampietro C."/>
            <person name="Jouanno E."/>
            <person name="Herpin A."/>
            <person name="Louis A."/>
            <person name="Berthelot C."/>
            <person name="Parey E."/>
            <person name="Roest-Crollius H."/>
            <person name="Braasch I."/>
            <person name="Postlethwait J."/>
            <person name="Robinson-Rechavi M."/>
            <person name="Echchiki A."/>
            <person name="Begum T."/>
            <person name="Montfort J."/>
            <person name="Schartl M."/>
            <person name="Bobe J."/>
            <person name="Guiguen Y."/>
        </authorList>
    </citation>
    <scope>NUCLEOTIDE SEQUENCE [LARGE SCALE GENOMIC DNA]</scope>
    <source>
        <strain evidence="2">M_S1</strain>
        <tissue evidence="2">Blood</tissue>
    </source>
</reference>